<dbReference type="GO" id="GO:0015174">
    <property type="term" value="F:basic amino acid transmembrane transporter activity"/>
    <property type="evidence" value="ECO:0007669"/>
    <property type="project" value="UniProtKB-ARBA"/>
</dbReference>
<evidence type="ECO:0000313" key="8">
    <source>
        <dbReference type="Proteomes" id="UP000014680"/>
    </source>
</evidence>
<protein>
    <submittedName>
        <fullName evidence="7">Uncharacterized protein</fullName>
    </submittedName>
</protein>
<name>A0A0A1UGB9_ENTIV</name>
<dbReference type="RefSeq" id="XP_004261519.1">
    <property type="nucleotide sequence ID" value="XM_004261471.1"/>
</dbReference>
<reference evidence="7 8" key="1">
    <citation type="submission" date="2012-10" db="EMBL/GenBank/DDBJ databases">
        <authorList>
            <person name="Zafar N."/>
            <person name="Inman J."/>
            <person name="Hall N."/>
            <person name="Lorenzi H."/>
            <person name="Caler E."/>
        </authorList>
    </citation>
    <scope>NUCLEOTIDE SEQUENCE [LARGE SCALE GENOMIC DNA]</scope>
    <source>
        <strain evidence="7 8">IP1</strain>
    </source>
</reference>
<evidence type="ECO:0000256" key="2">
    <source>
        <dbReference type="ARBA" id="ARBA00022692"/>
    </source>
</evidence>
<proteinExistence type="predicted"/>
<comment type="subcellular location">
    <subcellularLocation>
        <location evidence="1">Membrane</location>
        <topology evidence="1">Multi-pass membrane protein</topology>
    </subcellularLocation>
</comment>
<dbReference type="GeneID" id="14893752"/>
<keyword evidence="3 6" id="KW-1133">Transmembrane helix</keyword>
<keyword evidence="4 6" id="KW-0472">Membrane</keyword>
<sequence length="378" mass="43158">MSCYCPPVNGAEAISFFQDYTHNCFYDGVDVFSYICGLINIMFWMFAQFPQIYQTFKSKKPESLSITFLVMWLGGDLTNLIGCIFTNQTQVQLLTSIYFVLIDIVMLSQYAWYLLICRKKYSKDKYLNLSDPPSPTRFNSNSNSSSNTMKKDDEIDGFDQNNKNSPEIQIENVETQNDTYANNTNFLIVVLIVTVSVFGQDILSENNSTNSSNNLPICGVKDSGLTERIIGDVSAWVSGLLYFFGRFPQAVHIYRKKDVEGLSILLFLMSTIANVFYSISIFTSGIDLGDPTFYEAQAAYVVGSCFVIPLSVVIISQIIYYRYVKNWIKQRKRENKMEKIESKPLLGDCDYIYSLLEYKLFFGETVLICIKLKPLILN</sequence>
<gene>
    <name evidence="7" type="ORF">EIN_341160</name>
</gene>
<feature type="transmembrane region" description="Helical" evidence="6">
    <location>
        <begin position="264"/>
        <end position="286"/>
    </location>
</feature>
<feature type="region of interest" description="Disordered" evidence="5">
    <location>
        <begin position="132"/>
        <end position="162"/>
    </location>
</feature>
<dbReference type="InterPro" id="IPR051415">
    <property type="entry name" value="LAAT-1"/>
</dbReference>
<dbReference type="PANTHER" id="PTHR16201:SF34">
    <property type="entry name" value="LYSOSOMAL AMINO ACID TRANSPORTER 1"/>
    <property type="match status" value="1"/>
</dbReference>
<evidence type="ECO:0000256" key="1">
    <source>
        <dbReference type="ARBA" id="ARBA00004141"/>
    </source>
</evidence>
<feature type="transmembrane region" description="Helical" evidence="6">
    <location>
        <begin position="298"/>
        <end position="323"/>
    </location>
</feature>
<dbReference type="FunFam" id="1.20.1280.290:FF:000009">
    <property type="entry name" value="PQ loop repeat family protein"/>
    <property type="match status" value="1"/>
</dbReference>
<evidence type="ECO:0000256" key="4">
    <source>
        <dbReference type="ARBA" id="ARBA00023136"/>
    </source>
</evidence>
<dbReference type="InterPro" id="IPR006603">
    <property type="entry name" value="PQ-loop_rpt"/>
</dbReference>
<feature type="transmembrane region" description="Helical" evidence="6">
    <location>
        <begin position="31"/>
        <end position="52"/>
    </location>
</feature>
<dbReference type="VEuPathDB" id="AmoebaDB:EIN_341160"/>
<dbReference type="GO" id="GO:0098852">
    <property type="term" value="C:lytic vacuole membrane"/>
    <property type="evidence" value="ECO:0007669"/>
    <property type="project" value="UniProtKB-ARBA"/>
</dbReference>
<feature type="transmembrane region" description="Helical" evidence="6">
    <location>
        <begin position="64"/>
        <end position="87"/>
    </location>
</feature>
<dbReference type="PANTHER" id="PTHR16201">
    <property type="entry name" value="SEVEN TRANSMEMBRANE PROTEIN 1-RELATED"/>
    <property type="match status" value="1"/>
</dbReference>
<dbReference type="AlphaFoldDB" id="A0A0A1UGB9"/>
<keyword evidence="8" id="KW-1185">Reference proteome</keyword>
<dbReference type="Gene3D" id="1.20.1280.290">
    <property type="match status" value="2"/>
</dbReference>
<keyword evidence="2 6" id="KW-0812">Transmembrane</keyword>
<dbReference type="KEGG" id="eiv:EIN_341160"/>
<dbReference type="SMART" id="SM00679">
    <property type="entry name" value="CTNS"/>
    <property type="match status" value="2"/>
</dbReference>
<evidence type="ECO:0000256" key="5">
    <source>
        <dbReference type="SAM" id="MobiDB-lite"/>
    </source>
</evidence>
<dbReference type="EMBL" id="KB206175">
    <property type="protein sequence ID" value="ELP94748.1"/>
    <property type="molecule type" value="Genomic_DNA"/>
</dbReference>
<evidence type="ECO:0000256" key="3">
    <source>
        <dbReference type="ARBA" id="ARBA00022989"/>
    </source>
</evidence>
<dbReference type="OrthoDB" id="25755at2759"/>
<dbReference type="OMA" id="ISQCVYY"/>
<dbReference type="Pfam" id="PF04193">
    <property type="entry name" value="PQ-loop"/>
    <property type="match status" value="2"/>
</dbReference>
<accession>A0A0A1UGB9</accession>
<dbReference type="Proteomes" id="UP000014680">
    <property type="component" value="Unassembled WGS sequence"/>
</dbReference>
<evidence type="ECO:0000256" key="6">
    <source>
        <dbReference type="SAM" id="Phobius"/>
    </source>
</evidence>
<organism evidence="7 8">
    <name type="scientific">Entamoeba invadens IP1</name>
    <dbReference type="NCBI Taxonomy" id="370355"/>
    <lineage>
        <taxon>Eukaryota</taxon>
        <taxon>Amoebozoa</taxon>
        <taxon>Evosea</taxon>
        <taxon>Archamoebae</taxon>
        <taxon>Mastigamoebida</taxon>
        <taxon>Entamoebidae</taxon>
        <taxon>Entamoeba</taxon>
    </lineage>
</organism>
<evidence type="ECO:0000313" key="7">
    <source>
        <dbReference type="EMBL" id="ELP94748.1"/>
    </source>
</evidence>
<feature type="transmembrane region" description="Helical" evidence="6">
    <location>
        <begin position="93"/>
        <end position="115"/>
    </location>
</feature>